<dbReference type="GO" id="GO:0051015">
    <property type="term" value="F:actin filament binding"/>
    <property type="evidence" value="ECO:0007669"/>
    <property type="project" value="InterPro"/>
</dbReference>
<dbReference type="Proteomes" id="UP000046393">
    <property type="component" value="Unplaced"/>
</dbReference>
<feature type="repeat" description="Filamin" evidence="3">
    <location>
        <begin position="614"/>
        <end position="705"/>
    </location>
</feature>
<dbReference type="InterPro" id="IPR013783">
    <property type="entry name" value="Ig-like_fold"/>
</dbReference>
<dbReference type="AlphaFoldDB" id="A0A0N5AVC5"/>
<dbReference type="SMART" id="SM00557">
    <property type="entry name" value="IG_FLMN"/>
    <property type="match status" value="8"/>
</dbReference>
<evidence type="ECO:0000313" key="5">
    <source>
        <dbReference type="WBParaSite" id="SMUV_0000884001-mRNA-1"/>
    </source>
</evidence>
<accession>A0A0N5AVC5</accession>
<dbReference type="SUPFAM" id="SSF81296">
    <property type="entry name" value="E set domains"/>
    <property type="match status" value="9"/>
</dbReference>
<evidence type="ECO:0000256" key="2">
    <source>
        <dbReference type="ARBA" id="ARBA00022737"/>
    </source>
</evidence>
<feature type="repeat" description="Filamin" evidence="3">
    <location>
        <begin position="424"/>
        <end position="516"/>
    </location>
</feature>
<feature type="repeat" description="Filamin" evidence="3">
    <location>
        <begin position="51"/>
        <end position="142"/>
    </location>
</feature>
<feature type="repeat" description="Filamin" evidence="3">
    <location>
        <begin position="1"/>
        <end position="51"/>
    </location>
</feature>
<feature type="repeat" description="Filamin" evidence="3">
    <location>
        <begin position="739"/>
        <end position="833"/>
    </location>
</feature>
<feature type="repeat" description="Filamin" evidence="3">
    <location>
        <begin position="538"/>
        <end position="611"/>
    </location>
</feature>
<dbReference type="GO" id="GO:0030036">
    <property type="term" value="P:actin cytoskeleton organization"/>
    <property type="evidence" value="ECO:0007669"/>
    <property type="project" value="InterPro"/>
</dbReference>
<name>A0A0N5AVC5_9BILA</name>
<dbReference type="InterPro" id="IPR014756">
    <property type="entry name" value="Ig_E-set"/>
</dbReference>
<dbReference type="InterPro" id="IPR001298">
    <property type="entry name" value="Filamin/ABP280_rpt"/>
</dbReference>
<dbReference type="WBParaSite" id="SMUV_0000884001-mRNA-1">
    <property type="protein sequence ID" value="SMUV_0000884001-mRNA-1"/>
    <property type="gene ID" value="SMUV_0000884001"/>
</dbReference>
<sequence length="833" mass="89565">MPTGKIDSAQVQDNHDGTVSVVYRPLVYGQHQLAIQHDGVNITGSPMSFFVDDINGGPVTLYGPGLSHAVVGEPAPFTVSSKGPTKELSVAVEGTARATIKCHDNKDGTCSVAWVPPVPGEYKIHVKLGDKPVKNSPFSVFVAGEGLKRAHLSIGSTSEVSLNVSAPELKGLSASIKSPSGIEEPCYIRQIDSSHIGVSFTPREAGDHWITVKRNGVMIPKAPFRVKVDQSQVGDASKVIVSGKGRADAICQEFNDVTVDTTNAGYGGLSVSIEGPSKCELDCKEAKNGLINVSYRPTEPGIYILSVKFADIHVEGSPFTVNCTGKGIGAVKEEISRDVSQASMVMPDQDGLLFLQLPNTSPMDMTAKVMNPKGVSEDVEMRDLGDNFYQVKFKPEMEGSHAISVMYKDQHVNGSPFLYTVGPFEEGGAHKVRAGGIGLLRAETNYMQSVNFYTREAGKGVLLASIEGPSKAEMIFKEHKDGNCHMDYKVSAPGIYVISAKFNGQHIPDSPFKVFVAPAVGEARRLELVSFPDSCMPGKACTFTVLTHRAAGHLEAKVQTPLNNIETIDIVPIDEGESYAMRFIPHETGNYYIDVTLDGAPMRDSPFRLRVGAREENDPTAITVSGDGIHRGETGRQCEFIINTCNAGSGLLQVQIDGPSKVTLDAYELELGYKVRYMALVPGVYYAAIKYSGVHIPGSPFKIIVEGENHGSKSEPDTALIKIDALAKTSKGTVAQVPVYTGDASKVVVKGVGLNKFFPGRTAVFNIETGLAGMNILFVGVVTTKGPCEEVTVKQIGNGNFVVQYRIQERVKGFIFIKYGDNDVPGSPFAISY</sequence>
<dbReference type="PANTHER" id="PTHR38537:SF8">
    <property type="entry name" value="FILAMIN-A"/>
    <property type="match status" value="1"/>
</dbReference>
<evidence type="ECO:0000256" key="3">
    <source>
        <dbReference type="PROSITE-ProRule" id="PRU00087"/>
    </source>
</evidence>
<dbReference type="InterPro" id="IPR044801">
    <property type="entry name" value="Filamin"/>
</dbReference>
<dbReference type="STRING" id="451379.A0A0N5AVC5"/>
<dbReference type="InterPro" id="IPR017868">
    <property type="entry name" value="Filamin/ABP280_repeat-like"/>
</dbReference>
<evidence type="ECO:0000313" key="4">
    <source>
        <dbReference type="Proteomes" id="UP000046393"/>
    </source>
</evidence>
<dbReference type="FunFam" id="2.60.40.10:FF:000096">
    <property type="entry name" value="filamin-C isoform X2"/>
    <property type="match status" value="1"/>
</dbReference>
<dbReference type="Gene3D" id="2.60.40.10">
    <property type="entry name" value="Immunoglobulins"/>
    <property type="match status" value="9"/>
</dbReference>
<feature type="repeat" description="Filamin" evidence="3">
    <location>
        <begin position="231"/>
        <end position="323"/>
    </location>
</feature>
<keyword evidence="4" id="KW-1185">Reference proteome</keyword>
<keyword evidence="2" id="KW-0677">Repeat</keyword>
<dbReference type="Pfam" id="PF00630">
    <property type="entry name" value="Filamin"/>
    <property type="match status" value="9"/>
</dbReference>
<organism evidence="4 5">
    <name type="scientific">Syphacia muris</name>
    <dbReference type="NCBI Taxonomy" id="451379"/>
    <lineage>
        <taxon>Eukaryota</taxon>
        <taxon>Metazoa</taxon>
        <taxon>Ecdysozoa</taxon>
        <taxon>Nematoda</taxon>
        <taxon>Chromadorea</taxon>
        <taxon>Rhabditida</taxon>
        <taxon>Spirurina</taxon>
        <taxon>Oxyuridomorpha</taxon>
        <taxon>Oxyuroidea</taxon>
        <taxon>Oxyuridae</taxon>
        <taxon>Syphacia</taxon>
    </lineage>
</organism>
<reference evidence="5" key="1">
    <citation type="submission" date="2016-04" db="UniProtKB">
        <authorList>
            <consortium name="WormBaseParasite"/>
        </authorList>
    </citation>
    <scope>IDENTIFICATION</scope>
</reference>
<proteinExistence type="inferred from homology"/>
<dbReference type="PROSITE" id="PS50194">
    <property type="entry name" value="FILAMIN_REPEAT"/>
    <property type="match status" value="9"/>
</dbReference>
<feature type="repeat" description="Filamin" evidence="3">
    <location>
        <begin position="321"/>
        <end position="421"/>
    </location>
</feature>
<feature type="repeat" description="Filamin" evidence="3">
    <location>
        <begin position="140"/>
        <end position="228"/>
    </location>
</feature>
<protein>
    <submittedName>
        <fullName evidence="5">Filamin-A</fullName>
    </submittedName>
</protein>
<evidence type="ECO:0000256" key="1">
    <source>
        <dbReference type="ARBA" id="ARBA00009238"/>
    </source>
</evidence>
<dbReference type="PANTHER" id="PTHR38537">
    <property type="entry name" value="JITTERBUG, ISOFORM N"/>
    <property type="match status" value="1"/>
</dbReference>
<comment type="similarity">
    <text evidence="1">Belongs to the filamin family.</text>
</comment>